<proteinExistence type="predicted"/>
<keyword evidence="3" id="KW-1185">Reference proteome</keyword>
<dbReference type="InterPro" id="IPR012368">
    <property type="entry name" value="OxRdtase_Mopterin-bd_su_IorB"/>
</dbReference>
<sequence>MSRSQDRSFIEDLEPERYELLPSIARVQLDRRDFLRSVGGGLVVLCLLRGASAQESGRGRGRGQSEEPREVGAWIRIAEDGTISAFTGKVEVGQNARTSLSQAVADELRVPIDSVRMVMGDTDLVPYDRGTFGSRTTPTMAPQLRRAAASARSTLEGLAAERWGVDRAEVAVADGTVSHPPSSRSAGFGELTEGRRLVGAIEEDDEPTPPGRWQLAGTDARKVDGKDFVTGRHAYASDVTRPGMLRGKVLRPPHYGATLESIDASDAEAIDGVTVVRDGDFIGVAATDEPTAERAISALRPVWTGPEEGRPSDSSVFDYFKEHPGDVQRRDEAEDRGDGPIDRALAASDAVVESRYRIAYIAHAPLEPRAAVAEWDGDRLTVWTGTQRPFGVREELVAAFDLTEDSVRVIVPDTGSGYGGKHTGEAAIEAARLARGSGRPVKLTWTRTEEFTWAYFRPAGVIDARVGCRDDGRLTAWQFHNSNSGASGIEPPYATEARDLGFIPVDSPLRQGSYRALASTANHFARESLVDDLAAAIGMDPLAFRLKNLDVDRVRAVLEAAADRFGWGASEPGPGRGFGLACGMEKGGHVASCAEVAVDEDSGRVDVIRAVTAFECGAIVNPLHLHNQVEGAVVQGLGGALFERIRFEGGTIRSDRFSRYRVPRFTDLPSLEIVLIDRPDLPSSGAGETPIVAIAPAIGNAIRAATGVRIRSLPLVPEGFRGEG</sequence>
<dbReference type="EC" id="1.17.2.1" evidence="2"/>
<dbReference type="Proteomes" id="UP000317835">
    <property type="component" value="Chromosome"/>
</dbReference>
<keyword evidence="2" id="KW-0560">Oxidoreductase</keyword>
<gene>
    <name evidence="2" type="primary">nicB</name>
    <name evidence="2" type="ORF">ElP_37810</name>
</gene>
<dbReference type="RefSeq" id="WP_145271759.1">
    <property type="nucleotide sequence ID" value="NZ_CP036426.1"/>
</dbReference>
<organism evidence="2 3">
    <name type="scientific">Tautonia plasticadhaerens</name>
    <dbReference type="NCBI Taxonomy" id="2527974"/>
    <lineage>
        <taxon>Bacteria</taxon>
        <taxon>Pseudomonadati</taxon>
        <taxon>Planctomycetota</taxon>
        <taxon>Planctomycetia</taxon>
        <taxon>Isosphaerales</taxon>
        <taxon>Isosphaeraceae</taxon>
        <taxon>Tautonia</taxon>
    </lineage>
</organism>
<accession>A0A518H4W0</accession>
<dbReference type="InterPro" id="IPR000674">
    <property type="entry name" value="Ald_Oxase/Xan_DH_a/b"/>
</dbReference>
<protein>
    <submittedName>
        <fullName evidence="2">Nicotinate dehydrogenase subunit B</fullName>
        <ecNumber evidence="2">1.17.2.1</ecNumber>
    </submittedName>
</protein>
<dbReference type="Gene3D" id="3.90.1170.50">
    <property type="entry name" value="Aldehyde oxidase/xanthine dehydrogenase, a/b hammerhead"/>
    <property type="match status" value="1"/>
</dbReference>
<dbReference type="KEGG" id="tpla:ElP_37810"/>
<feature type="domain" description="Aldehyde oxidase/xanthine dehydrogenase a/b hammerhead" evidence="1">
    <location>
        <begin position="230"/>
        <end position="307"/>
    </location>
</feature>
<dbReference type="PANTHER" id="PTHR47495:SF1">
    <property type="entry name" value="BLL3820 PROTEIN"/>
    <property type="match status" value="1"/>
</dbReference>
<dbReference type="InterPro" id="IPR037165">
    <property type="entry name" value="AldOxase/xan_DH_Mopterin-bd_sf"/>
</dbReference>
<dbReference type="SMART" id="SM01008">
    <property type="entry name" value="Ald_Xan_dh_C"/>
    <property type="match status" value="1"/>
</dbReference>
<dbReference type="Pfam" id="PF02738">
    <property type="entry name" value="MoCoBD_1"/>
    <property type="match status" value="1"/>
</dbReference>
<dbReference type="InterPro" id="IPR006311">
    <property type="entry name" value="TAT_signal"/>
</dbReference>
<dbReference type="InterPro" id="IPR008274">
    <property type="entry name" value="AldOxase/xan_DH_MoCoBD1"/>
</dbReference>
<dbReference type="InterPro" id="IPR046867">
    <property type="entry name" value="AldOxase/xan_DH_MoCoBD2"/>
</dbReference>
<dbReference type="GO" id="GO:0016491">
    <property type="term" value="F:oxidoreductase activity"/>
    <property type="evidence" value="ECO:0007669"/>
    <property type="project" value="UniProtKB-KW"/>
</dbReference>
<name>A0A518H4W0_9BACT</name>
<dbReference type="PIRSF" id="PIRSF036389">
    <property type="entry name" value="IOR_B"/>
    <property type="match status" value="1"/>
</dbReference>
<dbReference type="OrthoDB" id="9775084at2"/>
<dbReference type="PROSITE" id="PS51318">
    <property type="entry name" value="TAT"/>
    <property type="match status" value="1"/>
</dbReference>
<evidence type="ECO:0000313" key="3">
    <source>
        <dbReference type="Proteomes" id="UP000317835"/>
    </source>
</evidence>
<dbReference type="SUPFAM" id="SSF56003">
    <property type="entry name" value="Molybdenum cofactor-binding domain"/>
    <property type="match status" value="2"/>
</dbReference>
<dbReference type="Pfam" id="PF20256">
    <property type="entry name" value="MoCoBD_2"/>
    <property type="match status" value="2"/>
</dbReference>
<dbReference type="PANTHER" id="PTHR47495">
    <property type="entry name" value="ALDEHYDE DEHYDROGENASE"/>
    <property type="match status" value="1"/>
</dbReference>
<dbReference type="EMBL" id="CP036426">
    <property type="protein sequence ID" value="QDV35873.1"/>
    <property type="molecule type" value="Genomic_DNA"/>
</dbReference>
<reference evidence="2 3" key="1">
    <citation type="submission" date="2019-02" db="EMBL/GenBank/DDBJ databases">
        <title>Deep-cultivation of Planctomycetes and their phenomic and genomic characterization uncovers novel biology.</title>
        <authorList>
            <person name="Wiegand S."/>
            <person name="Jogler M."/>
            <person name="Boedeker C."/>
            <person name="Pinto D."/>
            <person name="Vollmers J."/>
            <person name="Rivas-Marin E."/>
            <person name="Kohn T."/>
            <person name="Peeters S.H."/>
            <person name="Heuer A."/>
            <person name="Rast P."/>
            <person name="Oberbeckmann S."/>
            <person name="Bunk B."/>
            <person name="Jeske O."/>
            <person name="Meyerdierks A."/>
            <person name="Storesund J.E."/>
            <person name="Kallscheuer N."/>
            <person name="Luecker S."/>
            <person name="Lage O.M."/>
            <person name="Pohl T."/>
            <person name="Merkel B.J."/>
            <person name="Hornburger P."/>
            <person name="Mueller R.-W."/>
            <person name="Bruemmer F."/>
            <person name="Labrenz M."/>
            <person name="Spormann A.M."/>
            <person name="Op den Camp H."/>
            <person name="Overmann J."/>
            <person name="Amann R."/>
            <person name="Jetten M.S.M."/>
            <person name="Mascher T."/>
            <person name="Medema M.H."/>
            <person name="Devos D.P."/>
            <person name="Kaster A.-K."/>
            <person name="Ovreas L."/>
            <person name="Rohde M."/>
            <person name="Galperin M.Y."/>
            <person name="Jogler C."/>
        </authorList>
    </citation>
    <scope>NUCLEOTIDE SEQUENCE [LARGE SCALE GENOMIC DNA]</scope>
    <source>
        <strain evidence="2 3">ElP</strain>
    </source>
</reference>
<dbReference type="Gene3D" id="3.30.365.10">
    <property type="entry name" value="Aldehyde oxidase/xanthine dehydrogenase, molybdopterin binding domain"/>
    <property type="match status" value="4"/>
</dbReference>
<evidence type="ECO:0000259" key="1">
    <source>
        <dbReference type="SMART" id="SM01008"/>
    </source>
</evidence>
<dbReference type="AlphaFoldDB" id="A0A518H4W0"/>
<dbReference type="InterPro" id="IPR052516">
    <property type="entry name" value="N-heterocyclic_Hydroxylase"/>
</dbReference>
<evidence type="ECO:0000313" key="2">
    <source>
        <dbReference type="EMBL" id="QDV35873.1"/>
    </source>
</evidence>